<feature type="domain" description="Immunoglobulin I-set" evidence="5">
    <location>
        <begin position="7"/>
        <end position="77"/>
    </location>
</feature>
<dbReference type="EMBL" id="JAPFRF010000004">
    <property type="protein sequence ID" value="KAJ7335248.1"/>
    <property type="molecule type" value="Genomic_DNA"/>
</dbReference>
<dbReference type="PANTHER" id="PTHR47091">
    <property type="entry name" value="ALPHA-PROTEIN KINASE 2-RELATED"/>
    <property type="match status" value="1"/>
</dbReference>
<dbReference type="OrthoDB" id="301415at2759"/>
<dbReference type="GO" id="GO:0004674">
    <property type="term" value="F:protein serine/threonine kinase activity"/>
    <property type="evidence" value="ECO:0007669"/>
    <property type="project" value="UniProtKB-EC"/>
</dbReference>
<dbReference type="PANTHER" id="PTHR47091:SF2">
    <property type="entry name" value="ALPHA-PROTEIN KINASE 2"/>
    <property type="match status" value="1"/>
</dbReference>
<dbReference type="Pfam" id="PF07679">
    <property type="entry name" value="I-set"/>
    <property type="match status" value="1"/>
</dbReference>
<organism evidence="6 7">
    <name type="scientific">Phrynocephalus forsythii</name>
    <dbReference type="NCBI Taxonomy" id="171643"/>
    <lineage>
        <taxon>Eukaryota</taxon>
        <taxon>Metazoa</taxon>
        <taxon>Chordata</taxon>
        <taxon>Craniata</taxon>
        <taxon>Vertebrata</taxon>
        <taxon>Euteleostomi</taxon>
        <taxon>Lepidosauria</taxon>
        <taxon>Squamata</taxon>
        <taxon>Bifurcata</taxon>
        <taxon>Unidentata</taxon>
        <taxon>Episquamata</taxon>
        <taxon>Toxicofera</taxon>
        <taxon>Iguania</taxon>
        <taxon>Acrodonta</taxon>
        <taxon>Agamidae</taxon>
        <taxon>Agaminae</taxon>
        <taxon>Phrynocephalus</taxon>
    </lineage>
</organism>
<evidence type="ECO:0000259" key="5">
    <source>
        <dbReference type="Pfam" id="PF07679"/>
    </source>
</evidence>
<accession>A0A9Q0Y1W6</accession>
<dbReference type="InterPro" id="IPR036179">
    <property type="entry name" value="Ig-like_dom_sf"/>
</dbReference>
<dbReference type="InterPro" id="IPR013098">
    <property type="entry name" value="Ig_I-set"/>
</dbReference>
<comment type="catalytic activity">
    <reaction evidence="3">
        <text>L-seryl-[protein] + ATP = O-phospho-L-seryl-[protein] + ADP + H(+)</text>
        <dbReference type="Rhea" id="RHEA:17989"/>
        <dbReference type="Rhea" id="RHEA-COMP:9863"/>
        <dbReference type="Rhea" id="RHEA-COMP:11604"/>
        <dbReference type="ChEBI" id="CHEBI:15378"/>
        <dbReference type="ChEBI" id="CHEBI:29999"/>
        <dbReference type="ChEBI" id="CHEBI:30616"/>
        <dbReference type="ChEBI" id="CHEBI:83421"/>
        <dbReference type="ChEBI" id="CHEBI:456216"/>
        <dbReference type="EC" id="2.7.11.1"/>
    </reaction>
</comment>
<comment type="caution">
    <text evidence="6">The sequence shown here is derived from an EMBL/GenBank/DDBJ whole genome shotgun (WGS) entry which is preliminary data.</text>
</comment>
<dbReference type="Proteomes" id="UP001142489">
    <property type="component" value="Unassembled WGS sequence"/>
</dbReference>
<feature type="compositionally biased region" description="Basic and acidic residues" evidence="4">
    <location>
        <begin position="1093"/>
        <end position="1103"/>
    </location>
</feature>
<sequence length="1103" mass="121811">MYQVFIVVQGNPKPEINWYKNGQNINKQEDISDYKIIEDNLDYILQLFGCGEQHAGVYQIVAKNCFGTAQSSAFLKVMSGDKSEISQTLVHSSEGNIETCRASEGTVCQQEKSSSITENKELFAGREYLVQECFLSSGSLAPPQPEDSGPSADSDEMSFHSIDCEYRHGSTHCMGDEIRTKSIPPSLKKNNSSNFCVSQNTSNLLIYEETCTKNTECTVDESSISQVHSKTANQITDHTGSCFLNAQVLASCQMPEYAKTHEKFSFSKLLEKDTLSGNDTSAHLENHAGFLEASSTNVDNDVEIHQGKNLITFDESFDEDEENNLEYLECSDLMTEEAYQIWEEKLKFLLEREDEEGELIQGSECDGCAYFLGDMPRLCQVSNDTVPMDATIGFCDHQSKFKEVAVRSDLTAYSPSTLQTEMTLTVGHRQSKTSTMKDKEKYKLPVASMAIGNDYPRPEEESSGHNRLAVDGVRSHGTETGISELKCFPCGFAGSSVTASKRVSQKNLQRLTKARKKPTEGKTSLGAVSPTRTSKDSLNQMRPRERHTPEMYTVLKEKSSSDTAAQLRGVGTSISNQREQQHRANGSNTQSQRGLYHGEGRDKSGLREKKWIQGLSEGTQMPNENAALKGDQQETFSEDIPAIRNDIKLFISEFTSVERTGFESSPEKSVSVDSESSTLANASSKNGFEKDRSGLENSAGLCVSNGAYNSNEQEPCQKQTYCNAATDTIASCDVVADDLSHPVVTSRQQDICDILAPMSVLDMQMERRKACRGKSHEANEVETDQGTVCAKYLSKGDFQRVLESPKPKITEDDVSSMHEQLQKLLYEEDDWAYDSPSSESEDSAAVTDTAKEVKGWNMTGDGSGGQCVPGNLTEDNQLVTELASALEVHSDLNSLLNIDEVCNSTSTGQCSFALSTETDAMSLGSAFECKTENPYLHLLQSNLQKEKCPNNVCNGTQLDHRGSVQPLKNQEGVVTSDNTVQSCEAESPCIYMEISGSPLKQKQEVPSDLPVYYLGQLSSAKHHAHCNNSPTAKHSYEMPMKEPCAVLPQSKIKEDPKLAELSLNEDLFSNFSDKNMDQFTREEHSSVAAISKNTEEKNSGERY</sequence>
<feature type="compositionally biased region" description="Polar residues" evidence="4">
    <location>
        <begin position="573"/>
        <end position="593"/>
    </location>
</feature>
<proteinExistence type="predicted"/>
<evidence type="ECO:0000313" key="6">
    <source>
        <dbReference type="EMBL" id="KAJ7335248.1"/>
    </source>
</evidence>
<evidence type="ECO:0000256" key="3">
    <source>
        <dbReference type="ARBA" id="ARBA00048679"/>
    </source>
</evidence>
<comment type="catalytic activity">
    <reaction evidence="2">
        <text>L-threonyl-[protein] + ATP = O-phospho-L-threonyl-[protein] + ADP + H(+)</text>
        <dbReference type="Rhea" id="RHEA:46608"/>
        <dbReference type="Rhea" id="RHEA-COMP:11060"/>
        <dbReference type="Rhea" id="RHEA-COMP:11605"/>
        <dbReference type="ChEBI" id="CHEBI:15378"/>
        <dbReference type="ChEBI" id="CHEBI:30013"/>
        <dbReference type="ChEBI" id="CHEBI:30616"/>
        <dbReference type="ChEBI" id="CHEBI:61977"/>
        <dbReference type="ChEBI" id="CHEBI:456216"/>
        <dbReference type="EC" id="2.7.11.1"/>
    </reaction>
</comment>
<evidence type="ECO:0000256" key="1">
    <source>
        <dbReference type="ARBA" id="ARBA00012513"/>
    </source>
</evidence>
<dbReference type="EC" id="2.7.11.1" evidence="1"/>
<feature type="compositionally biased region" description="Polar residues" evidence="4">
    <location>
        <begin position="530"/>
        <end position="540"/>
    </location>
</feature>
<feature type="region of interest" description="Disordered" evidence="4">
    <location>
        <begin position="573"/>
        <end position="602"/>
    </location>
</feature>
<feature type="compositionally biased region" description="Polar residues" evidence="4">
    <location>
        <begin position="667"/>
        <end position="686"/>
    </location>
</feature>
<keyword evidence="7" id="KW-1185">Reference proteome</keyword>
<evidence type="ECO:0000256" key="4">
    <source>
        <dbReference type="SAM" id="MobiDB-lite"/>
    </source>
</evidence>
<gene>
    <name evidence="6" type="ORF">JRQ81_013189</name>
</gene>
<dbReference type="Gene3D" id="2.60.40.10">
    <property type="entry name" value="Immunoglobulins"/>
    <property type="match status" value="1"/>
</dbReference>
<dbReference type="SUPFAM" id="SSF48726">
    <property type="entry name" value="Immunoglobulin"/>
    <property type="match status" value="1"/>
</dbReference>
<feature type="region of interest" description="Disordered" evidence="4">
    <location>
        <begin position="510"/>
        <end position="549"/>
    </location>
</feature>
<protein>
    <recommendedName>
        <fullName evidence="1">non-specific serine/threonine protein kinase</fullName>
        <ecNumber evidence="1">2.7.11.1</ecNumber>
    </recommendedName>
</protein>
<reference evidence="6" key="1">
    <citation type="journal article" date="2023" name="DNA Res.">
        <title>Chromosome-level genome assembly of Phrynocephalus forsythii using third-generation DNA sequencing and Hi-C analysis.</title>
        <authorList>
            <person name="Qi Y."/>
            <person name="Zhao W."/>
            <person name="Zhao Y."/>
            <person name="Niu C."/>
            <person name="Cao S."/>
            <person name="Zhang Y."/>
        </authorList>
    </citation>
    <scope>NUCLEOTIDE SEQUENCE</scope>
    <source>
        <tissue evidence="6">Muscle</tissue>
    </source>
</reference>
<feature type="region of interest" description="Disordered" evidence="4">
    <location>
        <begin position="1079"/>
        <end position="1103"/>
    </location>
</feature>
<dbReference type="InterPro" id="IPR013783">
    <property type="entry name" value="Ig-like_fold"/>
</dbReference>
<evidence type="ECO:0000256" key="2">
    <source>
        <dbReference type="ARBA" id="ARBA00047899"/>
    </source>
</evidence>
<dbReference type="AlphaFoldDB" id="A0A9Q0Y1W6"/>
<name>A0A9Q0Y1W6_9SAUR</name>
<feature type="region of interest" description="Disordered" evidence="4">
    <location>
        <begin position="660"/>
        <end position="692"/>
    </location>
</feature>
<evidence type="ECO:0000313" key="7">
    <source>
        <dbReference type="Proteomes" id="UP001142489"/>
    </source>
</evidence>